<evidence type="ECO:0000313" key="3">
    <source>
        <dbReference type="EMBL" id="CAK9118671.1"/>
    </source>
</evidence>
<dbReference type="Proteomes" id="UP001642484">
    <property type="component" value="Unassembled WGS sequence"/>
</dbReference>
<protein>
    <submittedName>
        <fullName evidence="3">Uncharacterized protein</fullName>
    </submittedName>
</protein>
<name>A0ABP0T1Z6_9DINO</name>
<sequence length="231" mass="24788">MSTAGVSREEVHFQQYYQTFGWVIDPKPEGGAMVIPMQMPAVSAHFPAPTEGAVKRMKFSILGIGGSMVGRLLCAIVQGFIGQDIFGILYMFVSFTCGVFMFKEDERFAKVYQCLASSICQTCAERGLGGTACLVPFMAFSIINVVTDLIMRMAALAYFPYGLFVLASWVTQGAGAYFAWTAFKIMRDLEPSEGAEMSGGFALQGEQASADAPAQASAFTPFTGSGSRLGG</sequence>
<evidence type="ECO:0000313" key="4">
    <source>
        <dbReference type="Proteomes" id="UP001642484"/>
    </source>
</evidence>
<feature type="region of interest" description="Disordered" evidence="1">
    <location>
        <begin position="212"/>
        <end position="231"/>
    </location>
</feature>
<dbReference type="EMBL" id="CAXAMN010029072">
    <property type="protein sequence ID" value="CAK9118671.1"/>
    <property type="molecule type" value="Genomic_DNA"/>
</dbReference>
<organism evidence="3 4">
    <name type="scientific">Durusdinium trenchii</name>
    <dbReference type="NCBI Taxonomy" id="1381693"/>
    <lineage>
        <taxon>Eukaryota</taxon>
        <taxon>Sar</taxon>
        <taxon>Alveolata</taxon>
        <taxon>Dinophyceae</taxon>
        <taxon>Suessiales</taxon>
        <taxon>Symbiodiniaceae</taxon>
        <taxon>Durusdinium</taxon>
    </lineage>
</organism>
<gene>
    <name evidence="3" type="ORF">CCMP2556_LOCUS55693</name>
</gene>
<feature type="transmembrane region" description="Helical" evidence="2">
    <location>
        <begin position="85"/>
        <end position="102"/>
    </location>
</feature>
<accession>A0ABP0T1Z6</accession>
<evidence type="ECO:0000256" key="1">
    <source>
        <dbReference type="SAM" id="MobiDB-lite"/>
    </source>
</evidence>
<reference evidence="3 4" key="1">
    <citation type="submission" date="2024-02" db="EMBL/GenBank/DDBJ databases">
        <authorList>
            <person name="Chen Y."/>
            <person name="Shah S."/>
            <person name="Dougan E. K."/>
            <person name="Thang M."/>
            <person name="Chan C."/>
        </authorList>
    </citation>
    <scope>NUCLEOTIDE SEQUENCE [LARGE SCALE GENOMIC DNA]</scope>
</reference>
<evidence type="ECO:0000256" key="2">
    <source>
        <dbReference type="SAM" id="Phobius"/>
    </source>
</evidence>
<feature type="compositionally biased region" description="Polar residues" evidence="1">
    <location>
        <begin position="220"/>
        <end position="231"/>
    </location>
</feature>
<keyword evidence="2" id="KW-0812">Transmembrane</keyword>
<feature type="transmembrane region" description="Helical" evidence="2">
    <location>
        <begin position="158"/>
        <end position="180"/>
    </location>
</feature>
<keyword evidence="4" id="KW-1185">Reference proteome</keyword>
<feature type="transmembrane region" description="Helical" evidence="2">
    <location>
        <begin position="59"/>
        <end position="79"/>
    </location>
</feature>
<keyword evidence="2" id="KW-1133">Transmembrane helix</keyword>
<keyword evidence="2" id="KW-0472">Membrane</keyword>
<comment type="caution">
    <text evidence="3">The sequence shown here is derived from an EMBL/GenBank/DDBJ whole genome shotgun (WGS) entry which is preliminary data.</text>
</comment>
<proteinExistence type="predicted"/>
<feature type="transmembrane region" description="Helical" evidence="2">
    <location>
        <begin position="127"/>
        <end position="146"/>
    </location>
</feature>